<evidence type="ECO:0000256" key="7">
    <source>
        <dbReference type="ARBA" id="ARBA00022989"/>
    </source>
</evidence>
<feature type="transmembrane region" description="Helical" evidence="9">
    <location>
        <begin position="482"/>
        <end position="503"/>
    </location>
</feature>
<dbReference type="InterPro" id="IPR003593">
    <property type="entry name" value="AAA+_ATPase"/>
</dbReference>
<dbReference type="InterPro" id="IPR043926">
    <property type="entry name" value="ABCG_dom"/>
</dbReference>
<keyword evidence="7 9" id="KW-1133">Transmembrane helix</keyword>
<dbReference type="GO" id="GO:0005886">
    <property type="term" value="C:plasma membrane"/>
    <property type="evidence" value="ECO:0007669"/>
    <property type="project" value="TreeGrafter"/>
</dbReference>
<dbReference type="Gene3D" id="3.40.50.300">
    <property type="entry name" value="P-loop containing nucleotide triphosphate hydrolases"/>
    <property type="match status" value="1"/>
</dbReference>
<comment type="similarity">
    <text evidence="2">Belongs to the ABC transporter superfamily. ABCG family. Eye pigment precursor importer (TC 3.A.1.204) subfamily.</text>
</comment>
<keyword evidence="5" id="KW-0547">Nucleotide-binding</keyword>
<feature type="transmembrane region" description="Helical" evidence="9">
    <location>
        <begin position="339"/>
        <end position="360"/>
    </location>
</feature>
<dbReference type="PANTHER" id="PTHR48041">
    <property type="entry name" value="ABC TRANSPORTER G FAMILY MEMBER 28"/>
    <property type="match status" value="1"/>
</dbReference>
<evidence type="ECO:0000256" key="8">
    <source>
        <dbReference type="ARBA" id="ARBA00023136"/>
    </source>
</evidence>
<dbReference type="InterPro" id="IPR003439">
    <property type="entry name" value="ABC_transporter-like_ATP-bd"/>
</dbReference>
<organism evidence="11 12">
    <name type="scientific">Amblyomma americanum</name>
    <name type="common">Lone star tick</name>
    <dbReference type="NCBI Taxonomy" id="6943"/>
    <lineage>
        <taxon>Eukaryota</taxon>
        <taxon>Metazoa</taxon>
        <taxon>Ecdysozoa</taxon>
        <taxon>Arthropoda</taxon>
        <taxon>Chelicerata</taxon>
        <taxon>Arachnida</taxon>
        <taxon>Acari</taxon>
        <taxon>Parasitiformes</taxon>
        <taxon>Ixodida</taxon>
        <taxon>Ixodoidea</taxon>
        <taxon>Ixodidae</taxon>
        <taxon>Amblyomminae</taxon>
        <taxon>Amblyomma</taxon>
    </lineage>
</organism>
<sequence length="599" mass="66647">MHFSMETKHDSAILAAICYLAGTKPLLRNLSGNLRPGEMTAVIGPSGAGKTTLLNVLAGFQTRSFEADLFVNGQPCKDRSFRKLSSYVVSGEDLLPHLTVRETVDAAAKLKLPADVTYKQRSALVSGILKLWGLDTCEGRYVKNLSTGQRKRVMLAQELVYSPPVLFLDEPTSGLDSSNALQCILTLKKFALKGHTVVCSIHQPSSRLFQLFDKLYILADGYCIYQGAVRDLLTFFTANSLHCPAFYNPADFVIEVASGDYGDVKGDLVRYAERHSDPVPCSAAPKSLANGGDDLIEPVTAIAPLLKQDDHRLVTTAPCCVQMNVLLKRCCLSLIRNPMVFHLRLATHLLVGVCMGLLYYDIGQRADSFFNNATLIFFSAIFLTFTGMMPVVLNYPLEAAVFTRERYNSWYTLKAYYLSKSIVELPFQVAYPSIFVAIVYWMTSQPPEMSRFFMFSLLCILLTLVAHSLGMLIGAFASVEVAVFLAPAVAIPMLLFSGFVVTLRAMPRYLHWISYVSFVRYAYEGCMLVIYGYDRPEMECAEPDEWSVPCLFTEPSEFIRFMGLNEVSVEVCATALVAFAVLLNVATYVALRLRVKRTF</sequence>
<dbReference type="AlphaFoldDB" id="A0AAQ4EVJ3"/>
<keyword evidence="4 9" id="KW-0812">Transmembrane</keyword>
<comment type="subcellular location">
    <subcellularLocation>
        <location evidence="1">Membrane</location>
        <topology evidence="1">Multi-pass membrane protein</topology>
    </subcellularLocation>
</comment>
<comment type="caution">
    <text evidence="11">The sequence shown here is derived from an EMBL/GenBank/DDBJ whole genome shotgun (WGS) entry which is preliminary data.</text>
</comment>
<dbReference type="Proteomes" id="UP001321473">
    <property type="component" value="Unassembled WGS sequence"/>
</dbReference>
<evidence type="ECO:0000256" key="2">
    <source>
        <dbReference type="ARBA" id="ARBA00005814"/>
    </source>
</evidence>
<dbReference type="SUPFAM" id="SSF52540">
    <property type="entry name" value="P-loop containing nucleoside triphosphate hydrolases"/>
    <property type="match status" value="1"/>
</dbReference>
<dbReference type="PANTHER" id="PTHR48041:SF78">
    <property type="entry name" value="ABC TRANSPORTER EXPRESSED IN TRACHEA, ISOFORM A"/>
    <property type="match status" value="1"/>
</dbReference>
<dbReference type="InterPro" id="IPR013525">
    <property type="entry name" value="ABC2_TM"/>
</dbReference>
<proteinExistence type="inferred from homology"/>
<feature type="transmembrane region" description="Helical" evidence="9">
    <location>
        <begin position="567"/>
        <end position="591"/>
    </location>
</feature>
<keyword evidence="8 9" id="KW-0472">Membrane</keyword>
<name>A0AAQ4EVJ3_AMBAM</name>
<dbReference type="GO" id="GO:0005524">
    <property type="term" value="F:ATP binding"/>
    <property type="evidence" value="ECO:0007669"/>
    <property type="project" value="UniProtKB-KW"/>
</dbReference>
<feature type="transmembrane region" description="Helical" evidence="9">
    <location>
        <begin position="415"/>
        <end position="440"/>
    </location>
</feature>
<dbReference type="EMBL" id="JARKHS020010329">
    <property type="protein sequence ID" value="KAK8778884.1"/>
    <property type="molecule type" value="Genomic_DNA"/>
</dbReference>
<feature type="domain" description="ABC transporter" evidence="10">
    <location>
        <begin position="7"/>
        <end position="245"/>
    </location>
</feature>
<evidence type="ECO:0000256" key="1">
    <source>
        <dbReference type="ARBA" id="ARBA00004141"/>
    </source>
</evidence>
<keyword evidence="6" id="KW-0067">ATP-binding</keyword>
<accession>A0AAQ4EVJ3</accession>
<evidence type="ECO:0000259" key="10">
    <source>
        <dbReference type="PROSITE" id="PS50893"/>
    </source>
</evidence>
<evidence type="ECO:0000313" key="12">
    <source>
        <dbReference type="Proteomes" id="UP001321473"/>
    </source>
</evidence>
<gene>
    <name evidence="11" type="ORF">V5799_019775</name>
</gene>
<evidence type="ECO:0000256" key="6">
    <source>
        <dbReference type="ARBA" id="ARBA00022840"/>
    </source>
</evidence>
<keyword evidence="12" id="KW-1185">Reference proteome</keyword>
<dbReference type="FunFam" id="3.40.50.300:FF:001077">
    <property type="entry name" value="Uncharacterized protein, isoform A"/>
    <property type="match status" value="1"/>
</dbReference>
<evidence type="ECO:0000313" key="11">
    <source>
        <dbReference type="EMBL" id="KAK8778884.1"/>
    </source>
</evidence>
<feature type="transmembrane region" description="Helical" evidence="9">
    <location>
        <begin position="515"/>
        <end position="533"/>
    </location>
</feature>
<evidence type="ECO:0000256" key="3">
    <source>
        <dbReference type="ARBA" id="ARBA00022448"/>
    </source>
</evidence>
<dbReference type="Pfam" id="PF19055">
    <property type="entry name" value="ABC2_membrane_7"/>
    <property type="match status" value="1"/>
</dbReference>
<evidence type="ECO:0000256" key="9">
    <source>
        <dbReference type="SAM" id="Phobius"/>
    </source>
</evidence>
<dbReference type="InterPro" id="IPR027417">
    <property type="entry name" value="P-loop_NTPase"/>
</dbReference>
<keyword evidence="3" id="KW-0813">Transport</keyword>
<evidence type="ECO:0000256" key="4">
    <source>
        <dbReference type="ARBA" id="ARBA00022692"/>
    </source>
</evidence>
<dbReference type="CDD" id="cd03213">
    <property type="entry name" value="ABCG_EPDR"/>
    <property type="match status" value="1"/>
</dbReference>
<feature type="transmembrane region" description="Helical" evidence="9">
    <location>
        <begin position="372"/>
        <end position="395"/>
    </location>
</feature>
<dbReference type="SMART" id="SM00382">
    <property type="entry name" value="AAA"/>
    <property type="match status" value="1"/>
</dbReference>
<evidence type="ECO:0000256" key="5">
    <source>
        <dbReference type="ARBA" id="ARBA00022741"/>
    </source>
</evidence>
<feature type="transmembrane region" description="Helical" evidence="9">
    <location>
        <begin position="452"/>
        <end position="476"/>
    </location>
</feature>
<dbReference type="Pfam" id="PF01061">
    <property type="entry name" value="ABC2_membrane"/>
    <property type="match status" value="1"/>
</dbReference>
<dbReference type="GO" id="GO:0016887">
    <property type="term" value="F:ATP hydrolysis activity"/>
    <property type="evidence" value="ECO:0007669"/>
    <property type="project" value="InterPro"/>
</dbReference>
<dbReference type="PROSITE" id="PS50893">
    <property type="entry name" value="ABC_TRANSPORTER_2"/>
    <property type="match status" value="1"/>
</dbReference>
<protein>
    <recommendedName>
        <fullName evidence="10">ABC transporter domain-containing protein</fullName>
    </recommendedName>
</protein>
<dbReference type="InterPro" id="IPR050352">
    <property type="entry name" value="ABCG_transporters"/>
</dbReference>
<dbReference type="Pfam" id="PF00005">
    <property type="entry name" value="ABC_tran"/>
    <property type="match status" value="1"/>
</dbReference>
<dbReference type="GO" id="GO:0140359">
    <property type="term" value="F:ABC-type transporter activity"/>
    <property type="evidence" value="ECO:0007669"/>
    <property type="project" value="InterPro"/>
</dbReference>
<reference evidence="11 12" key="1">
    <citation type="journal article" date="2023" name="Arcadia Sci">
        <title>De novo assembly of a long-read Amblyomma americanum tick genome.</title>
        <authorList>
            <person name="Chou S."/>
            <person name="Poskanzer K.E."/>
            <person name="Rollins M."/>
            <person name="Thuy-Boun P.S."/>
        </authorList>
    </citation>
    <scope>NUCLEOTIDE SEQUENCE [LARGE SCALE GENOMIC DNA]</scope>
    <source>
        <strain evidence="11">F_SG_1</strain>
        <tissue evidence="11">Salivary glands</tissue>
    </source>
</reference>